<protein>
    <submittedName>
        <fullName evidence="2">Predicted protein</fullName>
    </submittedName>
</protein>
<feature type="compositionally biased region" description="Polar residues" evidence="1">
    <location>
        <begin position="312"/>
        <end position="327"/>
    </location>
</feature>
<feature type="region of interest" description="Disordered" evidence="1">
    <location>
        <begin position="1"/>
        <end position="47"/>
    </location>
</feature>
<keyword evidence="3" id="KW-1185">Reference proteome</keyword>
<dbReference type="Proteomes" id="UP000006671">
    <property type="component" value="Unassembled WGS sequence"/>
</dbReference>
<reference evidence="2 3" key="1">
    <citation type="journal article" date="2010" name="Cell">
        <title>The genome of Naegleria gruberi illuminates early eukaryotic versatility.</title>
        <authorList>
            <person name="Fritz-Laylin L.K."/>
            <person name="Prochnik S.E."/>
            <person name="Ginger M.L."/>
            <person name="Dacks J.B."/>
            <person name="Carpenter M.L."/>
            <person name="Field M.C."/>
            <person name="Kuo A."/>
            <person name="Paredez A."/>
            <person name="Chapman J."/>
            <person name="Pham J."/>
            <person name="Shu S."/>
            <person name="Neupane R."/>
            <person name="Cipriano M."/>
            <person name="Mancuso J."/>
            <person name="Tu H."/>
            <person name="Salamov A."/>
            <person name="Lindquist E."/>
            <person name="Shapiro H."/>
            <person name="Lucas S."/>
            <person name="Grigoriev I.V."/>
            <person name="Cande W.Z."/>
            <person name="Fulton C."/>
            <person name="Rokhsar D.S."/>
            <person name="Dawson S.C."/>
        </authorList>
    </citation>
    <scope>NUCLEOTIDE SEQUENCE [LARGE SCALE GENOMIC DNA]</scope>
    <source>
        <strain evidence="2 3">NEG-M</strain>
    </source>
</reference>
<evidence type="ECO:0000256" key="1">
    <source>
        <dbReference type="SAM" id="MobiDB-lite"/>
    </source>
</evidence>
<evidence type="ECO:0000313" key="3">
    <source>
        <dbReference type="Proteomes" id="UP000006671"/>
    </source>
</evidence>
<organism evidence="3">
    <name type="scientific">Naegleria gruberi</name>
    <name type="common">Amoeba</name>
    <dbReference type="NCBI Taxonomy" id="5762"/>
    <lineage>
        <taxon>Eukaryota</taxon>
        <taxon>Discoba</taxon>
        <taxon>Heterolobosea</taxon>
        <taxon>Tetramitia</taxon>
        <taxon>Eutetramitia</taxon>
        <taxon>Vahlkampfiidae</taxon>
        <taxon>Naegleria</taxon>
    </lineage>
</organism>
<dbReference type="InParanoid" id="D2VJB1"/>
<sequence length="356" mass="40546">MSSPQNQDNPNLHQEDQHMDQQQPQQTGNQLNVPTTHPPNYGNSAQHLNQPTFVPQSLPQSHPQNFPFGFPYMNPYYPPTPGFGAYYPSYPSYPPQHFRSPLEMKKRKLDEKDKSLFLEHDEVDSTLSSVEEDTPQVVNNERSFLLSFIKEKGLTISEDINDITDIALTYIVENAYVNKFLSDPKFKELMHEGLMKYSTSLKICIPTLDLSLFNSRVVKILMESYDILERISVCIRKTTSCSSRLELTGLYHGITKMTKGYVLSSVIKSGNMDDGISLIEKIISYVNLDPFLSEDIDRERKSRLEVTTNQFMVSHMKTANNSNSKATGSKDNKTTSDKKNNKSVGKKPQNQPTFQK</sequence>
<feature type="region of interest" description="Disordered" evidence="1">
    <location>
        <begin position="312"/>
        <end position="356"/>
    </location>
</feature>
<dbReference type="VEuPathDB" id="AmoebaDB:NAEGRDRAFT_50015"/>
<feature type="compositionally biased region" description="Polar residues" evidence="1">
    <location>
        <begin position="1"/>
        <end position="12"/>
    </location>
</feature>
<dbReference type="KEGG" id="ngr:NAEGRDRAFT_50015"/>
<dbReference type="RefSeq" id="XP_002675910.1">
    <property type="nucleotide sequence ID" value="XM_002675864.1"/>
</dbReference>
<proteinExistence type="predicted"/>
<evidence type="ECO:0000313" key="2">
    <source>
        <dbReference type="EMBL" id="EFC43166.1"/>
    </source>
</evidence>
<dbReference type="AlphaFoldDB" id="D2VJB1"/>
<dbReference type="GeneID" id="8853227"/>
<dbReference type="EMBL" id="GG738875">
    <property type="protein sequence ID" value="EFC43166.1"/>
    <property type="molecule type" value="Genomic_DNA"/>
</dbReference>
<feature type="compositionally biased region" description="Basic and acidic residues" evidence="1">
    <location>
        <begin position="328"/>
        <end position="340"/>
    </location>
</feature>
<gene>
    <name evidence="2" type="ORF">NAEGRDRAFT_50015</name>
</gene>
<accession>D2VJB1</accession>
<name>D2VJB1_NAEGR</name>